<keyword evidence="8" id="KW-1185">Reference proteome</keyword>
<reference evidence="7 8" key="1">
    <citation type="journal article" date="2022" name="Res Sq">
        <title>Evolution of multicellular longitudinally dividing oral cavity symbionts (Neisseriaceae).</title>
        <authorList>
            <person name="Nyongesa S."/>
            <person name="Weber P."/>
            <person name="Bernet E."/>
            <person name="Pullido F."/>
            <person name="Nieckarz M."/>
            <person name="Delaby M."/>
            <person name="Nieves C."/>
            <person name="Viehboeck T."/>
            <person name="Krause N."/>
            <person name="Rivera-Millot A."/>
            <person name="Nakamura A."/>
            <person name="Vischer N."/>
            <person name="VanNieuwenhze M."/>
            <person name="Brun Y."/>
            <person name="Cava F."/>
            <person name="Bulgheresi S."/>
            <person name="Veyrier F."/>
        </authorList>
    </citation>
    <scope>NUCLEOTIDE SEQUENCE [LARGE SCALE GENOMIC DNA]</scope>
    <source>
        <strain evidence="7 8">SN4</strain>
    </source>
</reference>
<protein>
    <recommendedName>
        <fullName evidence="6">GDT1 family protein</fullName>
    </recommendedName>
</protein>
<dbReference type="InterPro" id="IPR001727">
    <property type="entry name" value="GDT1-like"/>
</dbReference>
<comment type="similarity">
    <text evidence="2 6">Belongs to the GDT1 family.</text>
</comment>
<dbReference type="PANTHER" id="PTHR12608:SF1">
    <property type="entry name" value="TRANSMEMBRANE PROTEIN 165"/>
    <property type="match status" value="1"/>
</dbReference>
<dbReference type="RefSeq" id="WP_058305447.1">
    <property type="nucleotide sequence ID" value="NZ_CABKVG010000006.1"/>
</dbReference>
<organism evidence="7 8">
    <name type="scientific">Vitreoscilla massiliensis</name>
    <dbReference type="NCBI Taxonomy" id="1689272"/>
    <lineage>
        <taxon>Bacteria</taxon>
        <taxon>Pseudomonadati</taxon>
        <taxon>Pseudomonadota</taxon>
        <taxon>Betaproteobacteria</taxon>
        <taxon>Neisseriales</taxon>
        <taxon>Neisseriaceae</taxon>
        <taxon>Vitreoscilla</taxon>
    </lineage>
</organism>
<name>A0ABY4E847_9NEIS</name>
<comment type="subcellular location">
    <subcellularLocation>
        <location evidence="1 6">Membrane</location>
        <topology evidence="1 6">Multi-pass membrane protein</topology>
    </subcellularLocation>
</comment>
<feature type="transmembrane region" description="Helical" evidence="6">
    <location>
        <begin position="96"/>
        <end position="112"/>
    </location>
</feature>
<evidence type="ECO:0000256" key="6">
    <source>
        <dbReference type="RuleBase" id="RU365102"/>
    </source>
</evidence>
<keyword evidence="4 6" id="KW-1133">Transmembrane helix</keyword>
<feature type="transmembrane region" description="Helical" evidence="6">
    <location>
        <begin position="132"/>
        <end position="153"/>
    </location>
</feature>
<evidence type="ECO:0000313" key="7">
    <source>
        <dbReference type="EMBL" id="UOO91065.1"/>
    </source>
</evidence>
<dbReference type="Proteomes" id="UP000832011">
    <property type="component" value="Chromosome"/>
</dbReference>
<feature type="transmembrane region" description="Helical" evidence="6">
    <location>
        <begin position="67"/>
        <end position="84"/>
    </location>
</feature>
<keyword evidence="3 6" id="KW-0812">Transmembrane</keyword>
<accession>A0ABY4E847</accession>
<sequence length="191" mass="20825">MDAFLYSTAAVALAEVGDKTQLLTLFLAARFRNKWAIIAGIFAATVINHLVSGWLGAWVGSAFNENMLAWIVGISFVVVGLWLLVPDKEDEEDGKWLTYGAFLATTVLFFLAEIGDKTQIATVLLAAKYQAVFWVVAGSTLGLMIANVPMVFLGDWLLKKLPLKVIRIAACVLFVVLGLITLYQPILALFG</sequence>
<dbReference type="PANTHER" id="PTHR12608">
    <property type="entry name" value="TRANSMEMBRANE PROTEIN HTP-1 RELATED"/>
    <property type="match status" value="1"/>
</dbReference>
<evidence type="ECO:0000256" key="1">
    <source>
        <dbReference type="ARBA" id="ARBA00004141"/>
    </source>
</evidence>
<evidence type="ECO:0000256" key="3">
    <source>
        <dbReference type="ARBA" id="ARBA00022692"/>
    </source>
</evidence>
<feature type="transmembrane region" description="Helical" evidence="6">
    <location>
        <begin position="35"/>
        <end position="55"/>
    </location>
</feature>
<evidence type="ECO:0000256" key="2">
    <source>
        <dbReference type="ARBA" id="ARBA00009190"/>
    </source>
</evidence>
<evidence type="ECO:0000256" key="4">
    <source>
        <dbReference type="ARBA" id="ARBA00022989"/>
    </source>
</evidence>
<evidence type="ECO:0000256" key="5">
    <source>
        <dbReference type="ARBA" id="ARBA00023136"/>
    </source>
</evidence>
<dbReference type="EMBL" id="CP091511">
    <property type="protein sequence ID" value="UOO91065.1"/>
    <property type="molecule type" value="Genomic_DNA"/>
</dbReference>
<gene>
    <name evidence="7" type="ORF">LVJ82_08890</name>
</gene>
<dbReference type="Pfam" id="PF01169">
    <property type="entry name" value="GDT1"/>
    <property type="match status" value="2"/>
</dbReference>
<proteinExistence type="inferred from homology"/>
<feature type="transmembrane region" description="Helical" evidence="6">
    <location>
        <begin position="165"/>
        <end position="186"/>
    </location>
</feature>
<evidence type="ECO:0000313" key="8">
    <source>
        <dbReference type="Proteomes" id="UP000832011"/>
    </source>
</evidence>
<keyword evidence="5 6" id="KW-0472">Membrane</keyword>